<feature type="signal peptide" evidence="4">
    <location>
        <begin position="1"/>
        <end position="27"/>
    </location>
</feature>
<dbReference type="EMBL" id="SOML01000007">
    <property type="protein sequence ID" value="TFD95678.1"/>
    <property type="molecule type" value="Genomic_DNA"/>
</dbReference>
<name>A0A4Y8L0Y4_9BACT</name>
<dbReference type="STRING" id="1121485.GCA_000426485_03096"/>
<comment type="caution">
    <text evidence="5">The sequence shown here is derived from an EMBL/GenBank/DDBJ whole genome shotgun (WGS) entry which is preliminary data.</text>
</comment>
<organism evidence="5 6">
    <name type="scientific">Dysgonomonas capnocytophagoides</name>
    <dbReference type="NCBI Taxonomy" id="45254"/>
    <lineage>
        <taxon>Bacteria</taxon>
        <taxon>Pseudomonadati</taxon>
        <taxon>Bacteroidota</taxon>
        <taxon>Bacteroidia</taxon>
        <taxon>Bacteroidales</taxon>
        <taxon>Dysgonomonadaceae</taxon>
        <taxon>Dysgonomonas</taxon>
    </lineage>
</organism>
<dbReference type="Gene3D" id="1.25.40.10">
    <property type="entry name" value="Tetratricopeptide repeat domain"/>
    <property type="match status" value="1"/>
</dbReference>
<dbReference type="PROSITE" id="PS50005">
    <property type="entry name" value="TPR"/>
    <property type="match status" value="2"/>
</dbReference>
<keyword evidence="1" id="KW-0677">Repeat</keyword>
<dbReference type="InterPro" id="IPR051685">
    <property type="entry name" value="Ycf3/AcsC/BcsC/TPR_MFPF"/>
</dbReference>
<feature type="repeat" description="TPR" evidence="3">
    <location>
        <begin position="113"/>
        <end position="146"/>
    </location>
</feature>
<dbReference type="AlphaFoldDB" id="A0A4Y8L0Y4"/>
<evidence type="ECO:0000313" key="6">
    <source>
        <dbReference type="Proteomes" id="UP000297861"/>
    </source>
</evidence>
<keyword evidence="6" id="KW-1185">Reference proteome</keyword>
<evidence type="ECO:0000256" key="2">
    <source>
        <dbReference type="ARBA" id="ARBA00022803"/>
    </source>
</evidence>
<proteinExistence type="predicted"/>
<gene>
    <name evidence="5" type="ORF">E2605_12655</name>
</gene>
<dbReference type="SMART" id="SM00028">
    <property type="entry name" value="TPR"/>
    <property type="match status" value="2"/>
</dbReference>
<evidence type="ECO:0000256" key="4">
    <source>
        <dbReference type="SAM" id="SignalP"/>
    </source>
</evidence>
<dbReference type="PANTHER" id="PTHR44943:SF8">
    <property type="entry name" value="TPR REPEAT-CONTAINING PROTEIN MJ0263"/>
    <property type="match status" value="1"/>
</dbReference>
<keyword evidence="2 3" id="KW-0802">TPR repeat</keyword>
<protein>
    <submittedName>
        <fullName evidence="5">Tetratricopeptide repeat protein</fullName>
    </submittedName>
</protein>
<dbReference type="SUPFAM" id="SSF48452">
    <property type="entry name" value="TPR-like"/>
    <property type="match status" value="1"/>
</dbReference>
<feature type="chain" id="PRO_5021216118" evidence="4">
    <location>
        <begin position="28"/>
        <end position="230"/>
    </location>
</feature>
<dbReference type="OrthoDB" id="7058419at2"/>
<dbReference type="Pfam" id="PF13181">
    <property type="entry name" value="TPR_8"/>
    <property type="match status" value="1"/>
</dbReference>
<dbReference type="Proteomes" id="UP000297861">
    <property type="component" value="Unassembled WGS sequence"/>
</dbReference>
<reference evidence="5 6" key="1">
    <citation type="submission" date="2019-03" db="EMBL/GenBank/DDBJ databases">
        <title>San Antonio Military Medical Center submission to MRSN (WRAIR), pending publication.</title>
        <authorList>
            <person name="Blyth D.M."/>
            <person name="Mccarthy S.L."/>
            <person name="Schall S.E."/>
            <person name="Stam J.A."/>
            <person name="Ong A.C."/>
            <person name="Mcgann P.T."/>
        </authorList>
    </citation>
    <scope>NUCLEOTIDE SEQUENCE [LARGE SCALE GENOMIC DNA]</scope>
    <source>
        <strain evidence="5 6">MRSN571793</strain>
    </source>
</reference>
<dbReference type="InterPro" id="IPR011990">
    <property type="entry name" value="TPR-like_helical_dom_sf"/>
</dbReference>
<sequence>MLNNLYTMKYSISFFIFILCISACSNAQNISNSEPCPQGLNLIPLYGDGKIEKCSQQKESDERFLKYCDSTFPSRKEAATAYVEMAWKYAEQNDRDNATKRFNQAWLLDKSNADVYWGLGIVQGSKEQYDEAEILFRKSLDINPKNEKVWYCVSINLKEQHTNDDTPELKKQRIEYLQKAIDLNPNFYPAIQLLKSENSEEDSSIKSIKRQGKKETVEYNDGSSIVISRP</sequence>
<keyword evidence="4" id="KW-0732">Signal</keyword>
<evidence type="ECO:0000256" key="3">
    <source>
        <dbReference type="PROSITE-ProRule" id="PRU00339"/>
    </source>
</evidence>
<evidence type="ECO:0000313" key="5">
    <source>
        <dbReference type="EMBL" id="TFD95678.1"/>
    </source>
</evidence>
<feature type="repeat" description="TPR" evidence="3">
    <location>
        <begin position="79"/>
        <end position="112"/>
    </location>
</feature>
<evidence type="ECO:0000256" key="1">
    <source>
        <dbReference type="ARBA" id="ARBA00022737"/>
    </source>
</evidence>
<dbReference type="PANTHER" id="PTHR44943">
    <property type="entry name" value="CELLULOSE SYNTHASE OPERON PROTEIN C"/>
    <property type="match status" value="1"/>
</dbReference>
<dbReference type="InterPro" id="IPR019734">
    <property type="entry name" value="TPR_rpt"/>
</dbReference>
<accession>A0A4Y8L0Y4</accession>